<reference evidence="4 5" key="1">
    <citation type="journal article" date="2014" name="BMC Genomics">
        <title>The genome of the intracellular bacterium of the coastal bivalve, Solemya velum: a blueprint for thriving in and out of symbiosis.</title>
        <authorList>
            <person name="Dmytrenko O."/>
            <person name="Russell S.L."/>
            <person name="Loo W.T."/>
            <person name="Fontanez K.M."/>
            <person name="Liao L."/>
            <person name="Roeselers G."/>
            <person name="Sharma R."/>
            <person name="Stewart F.J."/>
            <person name="Newton I.L."/>
            <person name="Woyke T."/>
            <person name="Wu D."/>
            <person name="Lang J.M."/>
            <person name="Eisen J.A."/>
            <person name="Cavanaugh C.M."/>
        </authorList>
    </citation>
    <scope>NUCLEOTIDE SEQUENCE [LARGE SCALE GENOMIC DNA]</scope>
    <source>
        <strain evidence="4 5">WH</strain>
    </source>
</reference>
<dbReference type="InterPro" id="IPR029030">
    <property type="entry name" value="Caspase-like_dom_sf"/>
</dbReference>
<protein>
    <recommendedName>
        <fullName evidence="3">Gingipain domain-containing protein</fullName>
    </recommendedName>
</protein>
<sequence>MIMLLQLTGCGDSIQSSTAQQSSQAVISTTNEQSGQQTSVEEIPSVDEKPVISPSTPVQISLPGWSRESDNKKARPKENRDEWSEWRSMAAGFVARKRKMPETDTQQVLKRYASRDELKKNLKKGRSGKQAHLVKTSEAGLYKLTVPMLADLMGKRESKVRKLLSKGKYVKLGYQGDKAQWHYDAASDALYFVAQPYKSLFTTDNAFQLSQQGNGKFAMPQSGRKAGKPSLAVAPGTFTHTELIEQDNFSYPHLFKTADANYWVWKLVRDIAPFEESIQVTSPAESGVARMRIYLSGASDIQGGDDHRVTATFVSDGIEVEKFVTWDGFEKKIIELEIDQAALASGNGKLRLTTELSGSWELLDRIEIDYQREMHADSNQLWMKGLEAGTHTVRGLSSANVYLVELPTDQPVWRSDLLVTPEGDGNYSATFKLTATSDVLVSADTAINEPLVTADVPSNLKSRNKRANYLIIAPRGLTDTANTLKAYRQGTHGKVKIVWLQDIYDEFSFGRADPQAIRDFLKYTKERWRKAPEFVALIGRGTADHTNIQGKLDSWVPLQMAVTPWGLASSDASYFDVDADGVNDFSAGRISVVTDEEGVAYVNKVKNYESLAFDGNWMRRVVLAADDPDSAGDFHADVATAAAHVSQLGYDSEAYYYPTNDIGAVLRDSTTWESSVVGYMGHGLTGRLDKFLKKEDVASFDNSKGQALFLLLTCSAGNSNYPGYKSLSETLVFPDQAELDASGRFLKGAIASVAPTGKSLNADAGVLATAFYNAALAEHRSLGDAVTVMQSQSVGQVNDFMLNIYWLLGDPALVLN</sequence>
<evidence type="ECO:0000313" key="4">
    <source>
        <dbReference type="EMBL" id="KHF25558.1"/>
    </source>
</evidence>
<dbReference type="Gene3D" id="3.40.50.10390">
    <property type="entry name" value="Gingipain r, domain 1"/>
    <property type="match status" value="1"/>
</dbReference>
<dbReference type="STRING" id="2340.JV46_22580"/>
<keyword evidence="5" id="KW-1185">Reference proteome</keyword>
<dbReference type="Proteomes" id="UP000030856">
    <property type="component" value="Unassembled WGS sequence"/>
</dbReference>
<feature type="compositionally biased region" description="Low complexity" evidence="2">
    <location>
        <begin position="19"/>
        <end position="30"/>
    </location>
</feature>
<comment type="caution">
    <text evidence="4">The sequence shown here is derived from an EMBL/GenBank/DDBJ whole genome shotgun (WGS) entry which is preliminary data.</text>
</comment>
<gene>
    <name evidence="4" type="ORF">JV46_22580</name>
</gene>
<evidence type="ECO:0000259" key="3">
    <source>
        <dbReference type="Pfam" id="PF01364"/>
    </source>
</evidence>
<feature type="compositionally biased region" description="Polar residues" evidence="2">
    <location>
        <begin position="31"/>
        <end position="40"/>
    </location>
</feature>
<dbReference type="EMBL" id="JRAA01000001">
    <property type="protein sequence ID" value="KHF25558.1"/>
    <property type="molecule type" value="Genomic_DNA"/>
</dbReference>
<dbReference type="InterPro" id="IPR029031">
    <property type="entry name" value="Gingipain_N_sf"/>
</dbReference>
<dbReference type="GO" id="GO:0006508">
    <property type="term" value="P:proteolysis"/>
    <property type="evidence" value="ECO:0007669"/>
    <property type="project" value="InterPro"/>
</dbReference>
<dbReference type="SUPFAM" id="SSF52129">
    <property type="entry name" value="Caspase-like"/>
    <property type="match status" value="1"/>
</dbReference>
<organism evidence="4 5">
    <name type="scientific">Solemya velum gill symbiont</name>
    <dbReference type="NCBI Taxonomy" id="2340"/>
    <lineage>
        <taxon>Bacteria</taxon>
        <taxon>Pseudomonadati</taxon>
        <taxon>Pseudomonadota</taxon>
        <taxon>Gammaproteobacteria</taxon>
        <taxon>sulfur-oxidizing symbionts</taxon>
    </lineage>
</organism>
<evidence type="ECO:0000313" key="5">
    <source>
        <dbReference type="Proteomes" id="UP000030856"/>
    </source>
</evidence>
<feature type="domain" description="Gingipain" evidence="3">
    <location>
        <begin position="469"/>
        <end position="815"/>
    </location>
</feature>
<dbReference type="InterPro" id="IPR001769">
    <property type="entry name" value="Gingipain"/>
</dbReference>
<accession>A0A0B0H5S4</accession>
<evidence type="ECO:0000256" key="1">
    <source>
        <dbReference type="ARBA" id="ARBA00022729"/>
    </source>
</evidence>
<dbReference type="AlphaFoldDB" id="A0A0B0H5S4"/>
<name>A0A0B0H5S4_SOVGS</name>
<dbReference type="eggNOG" id="COG1572">
    <property type="taxonomic scope" value="Bacteria"/>
</dbReference>
<feature type="region of interest" description="Disordered" evidence="2">
    <location>
        <begin position="19"/>
        <end position="82"/>
    </location>
</feature>
<dbReference type="MEROPS" id="C25.004"/>
<dbReference type="Pfam" id="PF01364">
    <property type="entry name" value="Peptidase_C25"/>
    <property type="match status" value="1"/>
</dbReference>
<dbReference type="GO" id="GO:0008234">
    <property type="term" value="F:cysteine-type peptidase activity"/>
    <property type="evidence" value="ECO:0007669"/>
    <property type="project" value="InterPro"/>
</dbReference>
<keyword evidence="1" id="KW-0732">Signal</keyword>
<proteinExistence type="predicted"/>
<feature type="compositionally biased region" description="Basic and acidic residues" evidence="2">
    <location>
        <begin position="67"/>
        <end position="82"/>
    </location>
</feature>
<evidence type="ECO:0000256" key="2">
    <source>
        <dbReference type="SAM" id="MobiDB-lite"/>
    </source>
</evidence>
<dbReference type="Gene3D" id="3.40.50.1460">
    <property type="match status" value="1"/>
</dbReference>